<dbReference type="PANTHER" id="PTHR17490:SF10">
    <property type="entry name" value="THREONYLCARBAMOYL-AMP SYNTHASE"/>
    <property type="match status" value="1"/>
</dbReference>
<evidence type="ECO:0000256" key="1">
    <source>
        <dbReference type="ARBA" id="ARBA00004496"/>
    </source>
</evidence>
<comment type="subcellular location">
    <subcellularLocation>
        <location evidence="1">Cytoplasm</location>
    </subcellularLocation>
</comment>
<dbReference type="InterPro" id="IPR017945">
    <property type="entry name" value="DHBP_synth_RibB-like_a/b_dom"/>
</dbReference>
<evidence type="ECO:0000256" key="6">
    <source>
        <dbReference type="ARBA" id="ARBA00048366"/>
    </source>
</evidence>
<accession>A0ABZ0PFZ1</accession>
<comment type="similarity">
    <text evidence="2">Belongs to the SUA5 family.</text>
</comment>
<dbReference type="RefSeq" id="WP_318648502.1">
    <property type="nucleotide sequence ID" value="NZ_CP137852.1"/>
</dbReference>
<keyword evidence="5" id="KW-0808">Transferase</keyword>
<feature type="domain" description="YrdC-like" evidence="7">
    <location>
        <begin position="7"/>
        <end position="205"/>
    </location>
</feature>
<dbReference type="Pfam" id="PF01300">
    <property type="entry name" value="Sua5_yciO_yrdC"/>
    <property type="match status" value="1"/>
</dbReference>
<keyword evidence="4" id="KW-0963">Cytoplasm</keyword>
<evidence type="ECO:0000256" key="5">
    <source>
        <dbReference type="ARBA" id="ARBA00022679"/>
    </source>
</evidence>
<sequence>MERLDIAGDARRIVDVVKAGGVAVFPTDVGYAGAAGCEAALTRFFLAKGRGAHKRNAMLGSLAIHEDVHTLPARANSMIRCLVEDYDLPISAIGPFRADHPLLRRLGERALSASTEGGTVAILMNVGALEHRMATLAAEEGQPLFGSSANLTGTGTKFRAVDIQPEIRGCADIVVDYGLQKFHQYRRSSTMIDFTTMEVVRIGSCYELIQEVLGRHFGVELPPDPGLEALPSGHVREAQRRYLM</sequence>
<evidence type="ECO:0000313" key="8">
    <source>
        <dbReference type="EMBL" id="WPB84541.1"/>
    </source>
</evidence>
<proteinExistence type="inferred from homology"/>
<comment type="catalytic activity">
    <reaction evidence="6">
        <text>L-threonine + hydrogencarbonate + ATP = L-threonylcarbamoyladenylate + diphosphate + H2O</text>
        <dbReference type="Rhea" id="RHEA:36407"/>
        <dbReference type="ChEBI" id="CHEBI:15377"/>
        <dbReference type="ChEBI" id="CHEBI:17544"/>
        <dbReference type="ChEBI" id="CHEBI:30616"/>
        <dbReference type="ChEBI" id="CHEBI:33019"/>
        <dbReference type="ChEBI" id="CHEBI:57926"/>
        <dbReference type="ChEBI" id="CHEBI:73682"/>
        <dbReference type="EC" id="2.7.7.87"/>
    </reaction>
</comment>
<keyword evidence="9" id="KW-1185">Reference proteome</keyword>
<organism evidence="8 9">
    <name type="scientific">Sediminicoccus rosea</name>
    <dbReference type="NCBI Taxonomy" id="1225128"/>
    <lineage>
        <taxon>Bacteria</taxon>
        <taxon>Pseudomonadati</taxon>
        <taxon>Pseudomonadota</taxon>
        <taxon>Alphaproteobacteria</taxon>
        <taxon>Acetobacterales</taxon>
        <taxon>Roseomonadaceae</taxon>
        <taxon>Sediminicoccus</taxon>
    </lineage>
</organism>
<gene>
    <name evidence="8" type="ORF">R9Z33_20890</name>
</gene>
<dbReference type="InterPro" id="IPR050156">
    <property type="entry name" value="TC-AMP_synthase_SUA5"/>
</dbReference>
<dbReference type="PANTHER" id="PTHR17490">
    <property type="entry name" value="SUA5"/>
    <property type="match status" value="1"/>
</dbReference>
<evidence type="ECO:0000313" key="9">
    <source>
        <dbReference type="Proteomes" id="UP001305521"/>
    </source>
</evidence>
<dbReference type="Gene3D" id="3.90.870.10">
    <property type="entry name" value="DHBP synthase"/>
    <property type="match status" value="1"/>
</dbReference>
<reference evidence="8 9" key="1">
    <citation type="submission" date="2023-11" db="EMBL/GenBank/DDBJ databases">
        <title>Arctic aerobic anoxygenic photoheterotroph Sediminicoccus rosea KRV36 adapts its photosynthesis to long days of polar summer.</title>
        <authorList>
            <person name="Tomasch J."/>
            <person name="Kopejtka K."/>
            <person name="Bily T."/>
            <person name="Gardiner A.T."/>
            <person name="Gardian Z."/>
            <person name="Shivaramu S."/>
            <person name="Koblizek M."/>
            <person name="Engelhardt F."/>
            <person name="Kaftan D."/>
        </authorList>
    </citation>
    <scope>NUCLEOTIDE SEQUENCE [LARGE SCALE GENOMIC DNA]</scope>
    <source>
        <strain evidence="8 9">R-30</strain>
    </source>
</reference>
<protein>
    <recommendedName>
        <fullName evidence="3">L-threonylcarbamoyladenylate synthase</fullName>
        <ecNumber evidence="3">2.7.7.87</ecNumber>
    </recommendedName>
</protein>
<dbReference type="SUPFAM" id="SSF55821">
    <property type="entry name" value="YrdC/RibB"/>
    <property type="match status" value="1"/>
</dbReference>
<name>A0ABZ0PFZ1_9PROT</name>
<dbReference type="PROSITE" id="PS51163">
    <property type="entry name" value="YRDC"/>
    <property type="match status" value="1"/>
</dbReference>
<dbReference type="InterPro" id="IPR006070">
    <property type="entry name" value="Sua5-like_dom"/>
</dbReference>
<evidence type="ECO:0000256" key="3">
    <source>
        <dbReference type="ARBA" id="ARBA00012584"/>
    </source>
</evidence>
<evidence type="ECO:0000256" key="2">
    <source>
        <dbReference type="ARBA" id="ARBA00007663"/>
    </source>
</evidence>
<dbReference type="EC" id="2.7.7.87" evidence="3"/>
<dbReference type="Proteomes" id="UP001305521">
    <property type="component" value="Chromosome"/>
</dbReference>
<evidence type="ECO:0000259" key="7">
    <source>
        <dbReference type="PROSITE" id="PS51163"/>
    </source>
</evidence>
<evidence type="ECO:0000256" key="4">
    <source>
        <dbReference type="ARBA" id="ARBA00022490"/>
    </source>
</evidence>
<dbReference type="EMBL" id="CP137852">
    <property type="protein sequence ID" value="WPB84541.1"/>
    <property type="molecule type" value="Genomic_DNA"/>
</dbReference>